<organism evidence="1 2">
    <name type="scientific">Mycena rosella</name>
    <name type="common">Pink bonnet</name>
    <name type="synonym">Agaricus rosellus</name>
    <dbReference type="NCBI Taxonomy" id="1033263"/>
    <lineage>
        <taxon>Eukaryota</taxon>
        <taxon>Fungi</taxon>
        <taxon>Dikarya</taxon>
        <taxon>Basidiomycota</taxon>
        <taxon>Agaricomycotina</taxon>
        <taxon>Agaricomycetes</taxon>
        <taxon>Agaricomycetidae</taxon>
        <taxon>Agaricales</taxon>
        <taxon>Marasmiineae</taxon>
        <taxon>Mycenaceae</taxon>
        <taxon>Mycena</taxon>
    </lineage>
</organism>
<evidence type="ECO:0000313" key="2">
    <source>
        <dbReference type="Proteomes" id="UP001221757"/>
    </source>
</evidence>
<accession>A0AAD7DRG1</accession>
<keyword evidence="2" id="KW-1185">Reference proteome</keyword>
<reference evidence="1" key="1">
    <citation type="submission" date="2023-03" db="EMBL/GenBank/DDBJ databases">
        <title>Massive genome expansion in bonnet fungi (Mycena s.s.) driven by repeated elements and novel gene families across ecological guilds.</title>
        <authorList>
            <consortium name="Lawrence Berkeley National Laboratory"/>
            <person name="Harder C.B."/>
            <person name="Miyauchi S."/>
            <person name="Viragh M."/>
            <person name="Kuo A."/>
            <person name="Thoen E."/>
            <person name="Andreopoulos B."/>
            <person name="Lu D."/>
            <person name="Skrede I."/>
            <person name="Drula E."/>
            <person name="Henrissat B."/>
            <person name="Morin E."/>
            <person name="Kohler A."/>
            <person name="Barry K."/>
            <person name="LaButti K."/>
            <person name="Morin E."/>
            <person name="Salamov A."/>
            <person name="Lipzen A."/>
            <person name="Mereny Z."/>
            <person name="Hegedus B."/>
            <person name="Baldrian P."/>
            <person name="Stursova M."/>
            <person name="Weitz H."/>
            <person name="Taylor A."/>
            <person name="Grigoriev I.V."/>
            <person name="Nagy L.G."/>
            <person name="Martin F."/>
            <person name="Kauserud H."/>
        </authorList>
    </citation>
    <scope>NUCLEOTIDE SEQUENCE</scope>
    <source>
        <strain evidence="1">CBHHK067</strain>
    </source>
</reference>
<gene>
    <name evidence="1" type="ORF">B0H17DRAFT_1177470</name>
</gene>
<sequence>MPTFILREVSVEVSRTAISIESDEFTRETPNPDNLRAAETKLKNVSAAHLSISRRNAGGPFWNYNRVKRMWTPAPTESVNIKSTTLALCLLTLIPPLRANASSVGTDRGQTGVKWFDTQLQPSTIPTWRLDILMKKQEENLLLLGNFMPGLRQTVHRSGYQIQTEPGKVQTQKRIGHISLTAIPPEHMSALAVKGCDVCVPVPCGKVAQTATGPAQAIVACGSVRVGQNVNTQTLTEYSSHGDLVGLPA</sequence>
<dbReference type="Proteomes" id="UP001221757">
    <property type="component" value="Unassembled WGS sequence"/>
</dbReference>
<comment type="caution">
    <text evidence="1">The sequence shown here is derived from an EMBL/GenBank/DDBJ whole genome shotgun (WGS) entry which is preliminary data.</text>
</comment>
<protein>
    <submittedName>
        <fullName evidence="1">Uncharacterized protein</fullName>
    </submittedName>
</protein>
<proteinExistence type="predicted"/>
<evidence type="ECO:0000313" key="1">
    <source>
        <dbReference type="EMBL" id="KAJ7698028.1"/>
    </source>
</evidence>
<dbReference type="AlphaFoldDB" id="A0AAD7DRG1"/>
<dbReference type="EMBL" id="JARKIE010000027">
    <property type="protein sequence ID" value="KAJ7698028.1"/>
    <property type="molecule type" value="Genomic_DNA"/>
</dbReference>
<name>A0AAD7DRG1_MYCRO</name>